<dbReference type="Gene3D" id="1.20.1250.20">
    <property type="entry name" value="MFS general substrate transporter like domains"/>
    <property type="match status" value="1"/>
</dbReference>
<evidence type="ECO:0000259" key="10">
    <source>
        <dbReference type="PROSITE" id="PS50850"/>
    </source>
</evidence>
<keyword evidence="3 8" id="KW-0813">Transport</keyword>
<evidence type="ECO:0000313" key="12">
    <source>
        <dbReference type="Proteomes" id="UP000279259"/>
    </source>
</evidence>
<dbReference type="STRING" id="1890683.A0A427YLE4"/>
<evidence type="ECO:0000256" key="8">
    <source>
        <dbReference type="RuleBase" id="RU003346"/>
    </source>
</evidence>
<dbReference type="InterPro" id="IPR005829">
    <property type="entry name" value="Sugar_transporter_CS"/>
</dbReference>
<evidence type="ECO:0000256" key="7">
    <source>
        <dbReference type="ARBA" id="ARBA00049119"/>
    </source>
</evidence>
<keyword evidence="5 9" id="KW-1133">Transmembrane helix</keyword>
<feature type="transmembrane region" description="Helical" evidence="9">
    <location>
        <begin position="156"/>
        <end position="175"/>
    </location>
</feature>
<keyword evidence="6 9" id="KW-0472">Membrane</keyword>
<evidence type="ECO:0000256" key="6">
    <source>
        <dbReference type="ARBA" id="ARBA00023136"/>
    </source>
</evidence>
<dbReference type="PROSITE" id="PS50850">
    <property type="entry name" value="MFS"/>
    <property type="match status" value="1"/>
</dbReference>
<evidence type="ECO:0000256" key="1">
    <source>
        <dbReference type="ARBA" id="ARBA00004141"/>
    </source>
</evidence>
<dbReference type="InterPro" id="IPR020846">
    <property type="entry name" value="MFS_dom"/>
</dbReference>
<reference evidence="11 12" key="1">
    <citation type="submission" date="2018-11" db="EMBL/GenBank/DDBJ databases">
        <title>Genome sequence of Saitozyma podzolica DSM 27192.</title>
        <authorList>
            <person name="Aliyu H."/>
            <person name="Gorte O."/>
            <person name="Ochsenreither K."/>
        </authorList>
    </citation>
    <scope>NUCLEOTIDE SEQUENCE [LARGE SCALE GENOMIC DNA]</scope>
    <source>
        <strain evidence="11 12">DSM 27192</strain>
    </source>
</reference>
<dbReference type="Proteomes" id="UP000279259">
    <property type="component" value="Unassembled WGS sequence"/>
</dbReference>
<dbReference type="PROSITE" id="PS00216">
    <property type="entry name" value="SUGAR_TRANSPORT_1"/>
    <property type="match status" value="1"/>
</dbReference>
<proteinExistence type="inferred from homology"/>
<name>A0A427YLE4_9TREE</name>
<keyword evidence="12" id="KW-1185">Reference proteome</keyword>
<dbReference type="GO" id="GO:0005351">
    <property type="term" value="F:carbohydrate:proton symporter activity"/>
    <property type="evidence" value="ECO:0007669"/>
    <property type="project" value="TreeGrafter"/>
</dbReference>
<accession>A0A427YLE4</accession>
<dbReference type="PROSITE" id="PS00217">
    <property type="entry name" value="SUGAR_TRANSPORT_2"/>
    <property type="match status" value="1"/>
</dbReference>
<dbReference type="PANTHER" id="PTHR48022:SF17">
    <property type="entry name" value="HEXOSE TRANSPORTER"/>
    <property type="match status" value="1"/>
</dbReference>
<keyword evidence="4 9" id="KW-0812">Transmembrane</keyword>
<dbReference type="PRINTS" id="PR00171">
    <property type="entry name" value="SUGRTRNSPORT"/>
</dbReference>
<feature type="transmembrane region" description="Helical" evidence="9">
    <location>
        <begin position="281"/>
        <end position="300"/>
    </location>
</feature>
<dbReference type="OrthoDB" id="6612291at2759"/>
<gene>
    <name evidence="11" type="ORF">EHS25_009302</name>
</gene>
<dbReference type="CDD" id="cd17356">
    <property type="entry name" value="MFS_HXT"/>
    <property type="match status" value="1"/>
</dbReference>
<feature type="transmembrane region" description="Helical" evidence="9">
    <location>
        <begin position="416"/>
        <end position="438"/>
    </location>
</feature>
<feature type="transmembrane region" description="Helical" evidence="9">
    <location>
        <begin position="19"/>
        <end position="37"/>
    </location>
</feature>
<feature type="transmembrane region" description="Helical" evidence="9">
    <location>
        <begin position="450"/>
        <end position="473"/>
    </location>
</feature>
<comment type="catalytic activity">
    <reaction evidence="7">
        <text>myo-inositol(out) + H(+)(out) = myo-inositol(in) + H(+)(in)</text>
        <dbReference type="Rhea" id="RHEA:60364"/>
        <dbReference type="ChEBI" id="CHEBI:15378"/>
        <dbReference type="ChEBI" id="CHEBI:17268"/>
    </reaction>
</comment>
<dbReference type="InterPro" id="IPR005828">
    <property type="entry name" value="MFS_sugar_transport-like"/>
</dbReference>
<evidence type="ECO:0000256" key="4">
    <source>
        <dbReference type="ARBA" id="ARBA00022692"/>
    </source>
</evidence>
<dbReference type="NCBIfam" id="TIGR00879">
    <property type="entry name" value="SP"/>
    <property type="match status" value="1"/>
</dbReference>
<dbReference type="AlphaFoldDB" id="A0A427YLE4"/>
<sequence>MPGGPVAADGGLSGPSNKLVAFGLTAFAGFGGILFGYDTGTINGIQTMPAWIDTFGVLENGQKVLTTGNQSLVVSILSAGTFFGALMAGPVGDLLGRRWGIIASALVFSLGVGLQLATSWPVFIVGRIIAGLGVGLVSCLSPMYQGETSPKKIRGLVIGLYQWCITIGILLAAIVNNSMATRTDDSGWRTVIALQFVWSAILMGGMIWLPETPRYLTVKGRHDDALRSLARITSLHGPELDSEFRILREGLEAEATLGPATYAELFHGGPHRMWLRSLTSIAIQAFSQLTGINFIFYFGTTFFKQSGISDPFVVSIVTNVVNVVCTIPGILFVDRAGRRPMLFWGAVGMSICEFIVAIVGMTKGNVAADGSVDIAAQRVLIAMVCIYIACFASTWGPIPWCVNAEVFPSRLRAKGMSLSVASNWIWNFGIGYATPYLVNQSTPETKAAGLGVKVFLIWGSTCACCALFTYFFVAETKGLSLEQVDELYLHSSILKSNEYRKVLLAGATRDVENVQVSNQGSTELVNQENKGEKLEVAHL</sequence>
<feature type="transmembrane region" description="Helical" evidence="9">
    <location>
        <begin position="187"/>
        <end position="209"/>
    </location>
</feature>
<dbReference type="GO" id="GO:0016020">
    <property type="term" value="C:membrane"/>
    <property type="evidence" value="ECO:0007669"/>
    <property type="project" value="UniProtKB-SubCell"/>
</dbReference>
<comment type="similarity">
    <text evidence="2 8">Belongs to the major facilitator superfamily. Sugar transporter (TC 2.A.1.1) family.</text>
</comment>
<evidence type="ECO:0000256" key="3">
    <source>
        <dbReference type="ARBA" id="ARBA00022448"/>
    </source>
</evidence>
<dbReference type="Pfam" id="PF00083">
    <property type="entry name" value="Sugar_tr"/>
    <property type="match status" value="1"/>
</dbReference>
<dbReference type="FunFam" id="1.20.1250.20:FF:000134">
    <property type="entry name" value="MFS sugar transporter protein"/>
    <property type="match status" value="1"/>
</dbReference>
<organism evidence="11 12">
    <name type="scientific">Saitozyma podzolica</name>
    <dbReference type="NCBI Taxonomy" id="1890683"/>
    <lineage>
        <taxon>Eukaryota</taxon>
        <taxon>Fungi</taxon>
        <taxon>Dikarya</taxon>
        <taxon>Basidiomycota</taxon>
        <taxon>Agaricomycotina</taxon>
        <taxon>Tremellomycetes</taxon>
        <taxon>Tremellales</taxon>
        <taxon>Trimorphomycetaceae</taxon>
        <taxon>Saitozyma</taxon>
    </lineage>
</organism>
<protein>
    <recommendedName>
        <fullName evidence="10">Major facilitator superfamily (MFS) profile domain-containing protein</fullName>
    </recommendedName>
</protein>
<dbReference type="InterPro" id="IPR003663">
    <property type="entry name" value="Sugar/inositol_transpt"/>
</dbReference>
<feature type="transmembrane region" description="Helical" evidence="9">
    <location>
        <begin position="124"/>
        <end position="144"/>
    </location>
</feature>
<dbReference type="InterPro" id="IPR050360">
    <property type="entry name" value="MFS_Sugar_Transporters"/>
</dbReference>
<evidence type="ECO:0000256" key="5">
    <source>
        <dbReference type="ARBA" id="ARBA00022989"/>
    </source>
</evidence>
<feature type="transmembrane region" description="Helical" evidence="9">
    <location>
        <begin position="374"/>
        <end position="395"/>
    </location>
</feature>
<comment type="caution">
    <text evidence="11">The sequence shown here is derived from an EMBL/GenBank/DDBJ whole genome shotgun (WGS) entry which is preliminary data.</text>
</comment>
<evidence type="ECO:0000256" key="9">
    <source>
        <dbReference type="SAM" id="Phobius"/>
    </source>
</evidence>
<dbReference type="PANTHER" id="PTHR48022">
    <property type="entry name" value="PLASTIDIC GLUCOSE TRANSPORTER 4"/>
    <property type="match status" value="1"/>
</dbReference>
<evidence type="ECO:0000256" key="2">
    <source>
        <dbReference type="ARBA" id="ARBA00010992"/>
    </source>
</evidence>
<feature type="transmembrane region" description="Helical" evidence="9">
    <location>
        <begin position="72"/>
        <end position="92"/>
    </location>
</feature>
<dbReference type="InterPro" id="IPR036259">
    <property type="entry name" value="MFS_trans_sf"/>
</dbReference>
<evidence type="ECO:0000313" key="11">
    <source>
        <dbReference type="EMBL" id="RSH91932.1"/>
    </source>
</evidence>
<feature type="transmembrane region" description="Helical" evidence="9">
    <location>
        <begin position="342"/>
        <end position="362"/>
    </location>
</feature>
<feature type="domain" description="Major facilitator superfamily (MFS) profile" evidence="10">
    <location>
        <begin position="24"/>
        <end position="477"/>
    </location>
</feature>
<feature type="transmembrane region" description="Helical" evidence="9">
    <location>
        <begin position="312"/>
        <end position="333"/>
    </location>
</feature>
<dbReference type="SUPFAM" id="SSF103473">
    <property type="entry name" value="MFS general substrate transporter"/>
    <property type="match status" value="1"/>
</dbReference>
<dbReference type="EMBL" id="RSCD01000007">
    <property type="protein sequence ID" value="RSH91932.1"/>
    <property type="molecule type" value="Genomic_DNA"/>
</dbReference>
<comment type="subcellular location">
    <subcellularLocation>
        <location evidence="1">Membrane</location>
        <topology evidence="1">Multi-pass membrane protein</topology>
    </subcellularLocation>
</comment>